<feature type="non-terminal residue" evidence="2">
    <location>
        <position position="78"/>
    </location>
</feature>
<dbReference type="EMBL" id="CATQJA010002663">
    <property type="protein sequence ID" value="CAJ0581505.1"/>
    <property type="molecule type" value="Genomic_DNA"/>
</dbReference>
<evidence type="ECO:0000313" key="3">
    <source>
        <dbReference type="Proteomes" id="UP001177023"/>
    </source>
</evidence>
<protein>
    <submittedName>
        <fullName evidence="2">Uncharacterized protein</fullName>
    </submittedName>
</protein>
<dbReference type="AlphaFoldDB" id="A0AA36D5Z1"/>
<keyword evidence="3" id="KW-1185">Reference proteome</keyword>
<reference evidence="2" key="1">
    <citation type="submission" date="2023-06" db="EMBL/GenBank/DDBJ databases">
        <authorList>
            <person name="Delattre M."/>
        </authorList>
    </citation>
    <scope>NUCLEOTIDE SEQUENCE</scope>
    <source>
        <strain evidence="2">AF72</strain>
    </source>
</reference>
<feature type="region of interest" description="Disordered" evidence="1">
    <location>
        <begin position="45"/>
        <end position="78"/>
    </location>
</feature>
<organism evidence="2 3">
    <name type="scientific">Mesorhabditis spiculigera</name>
    <dbReference type="NCBI Taxonomy" id="96644"/>
    <lineage>
        <taxon>Eukaryota</taxon>
        <taxon>Metazoa</taxon>
        <taxon>Ecdysozoa</taxon>
        <taxon>Nematoda</taxon>
        <taxon>Chromadorea</taxon>
        <taxon>Rhabditida</taxon>
        <taxon>Rhabditina</taxon>
        <taxon>Rhabditomorpha</taxon>
        <taxon>Rhabditoidea</taxon>
        <taxon>Rhabditidae</taxon>
        <taxon>Mesorhabditinae</taxon>
        <taxon>Mesorhabditis</taxon>
    </lineage>
</organism>
<accession>A0AA36D5Z1</accession>
<gene>
    <name evidence="2" type="ORF">MSPICULIGERA_LOCUS19662</name>
</gene>
<name>A0AA36D5Z1_9BILA</name>
<proteinExistence type="predicted"/>
<comment type="caution">
    <text evidence="2">The sequence shown here is derived from an EMBL/GenBank/DDBJ whole genome shotgun (WGS) entry which is preliminary data.</text>
</comment>
<dbReference type="Proteomes" id="UP001177023">
    <property type="component" value="Unassembled WGS sequence"/>
</dbReference>
<sequence>MMKTTLSAAGQKALSEIRALRVQQYAILDKLEDDDRFDIEDIIEKDTEEHEQDELADLESAVKDNSGLTSDEANEDSE</sequence>
<evidence type="ECO:0000313" key="2">
    <source>
        <dbReference type="EMBL" id="CAJ0581505.1"/>
    </source>
</evidence>
<evidence type="ECO:0000256" key="1">
    <source>
        <dbReference type="SAM" id="MobiDB-lite"/>
    </source>
</evidence>